<dbReference type="SUPFAM" id="SSF53474">
    <property type="entry name" value="alpha/beta-Hydrolases"/>
    <property type="match status" value="1"/>
</dbReference>
<dbReference type="RefSeq" id="WP_307232044.1">
    <property type="nucleotide sequence ID" value="NZ_JAUSTT010000027.1"/>
</dbReference>
<evidence type="ECO:0000313" key="4">
    <source>
        <dbReference type="Proteomes" id="UP001223586"/>
    </source>
</evidence>
<dbReference type="PANTHER" id="PTHR40841">
    <property type="entry name" value="SIDEROPHORE TRIACETYLFUSARININE C ESTERASE"/>
    <property type="match status" value="1"/>
</dbReference>
<comment type="similarity">
    <text evidence="1">Belongs to the esterase D family.</text>
</comment>
<proteinExistence type="inferred from homology"/>
<keyword evidence="4" id="KW-1185">Reference proteome</keyword>
<dbReference type="InterPro" id="IPR000801">
    <property type="entry name" value="Esterase-like"/>
</dbReference>
<accession>A0ABT9WWS8</accession>
<protein>
    <submittedName>
        <fullName evidence="3">Alpha/beta superfamily hydrolase</fullName>
    </submittedName>
</protein>
<evidence type="ECO:0000256" key="2">
    <source>
        <dbReference type="ARBA" id="ARBA00022801"/>
    </source>
</evidence>
<keyword evidence="2 3" id="KW-0378">Hydrolase</keyword>
<dbReference type="PANTHER" id="PTHR40841:SF2">
    <property type="entry name" value="SIDEROPHORE-DEGRADING ESTERASE (EUROFUNG)"/>
    <property type="match status" value="1"/>
</dbReference>
<sequence>MAIEQIANHSLFSIPHAEQWELTSKNSSKYRIMTWRPHVETPAEGFPVIYILDANAVFGSMVEMIRLQSRRKDKIDPAVVVGIGYNTDQPFDTNRRFFDYTVYADKDEFPVRKESFQLLTTGGADDFLTFIESELKPIIEKAFPIDKRRQTLFGHSLGGFFVLYTLFKKRSAFQYYAAGSPSIWWKNHYIMKDAKRFIKSDTQTETGLIIGVGSQEKPHMVEDAQQMYDRLSTAGIEGLTVKYHCFEEEDHVSVIPPFLNRTLRFTLGRT</sequence>
<dbReference type="Pfam" id="PF00756">
    <property type="entry name" value="Esterase"/>
    <property type="match status" value="1"/>
</dbReference>
<evidence type="ECO:0000256" key="1">
    <source>
        <dbReference type="ARBA" id="ARBA00005622"/>
    </source>
</evidence>
<organism evidence="3 4">
    <name type="scientific">Bacillus chungangensis</name>
    <dbReference type="NCBI Taxonomy" id="587633"/>
    <lineage>
        <taxon>Bacteria</taxon>
        <taxon>Bacillati</taxon>
        <taxon>Bacillota</taxon>
        <taxon>Bacilli</taxon>
        <taxon>Bacillales</taxon>
        <taxon>Bacillaceae</taxon>
        <taxon>Bacillus</taxon>
    </lineage>
</organism>
<dbReference type="InterPro" id="IPR029058">
    <property type="entry name" value="AB_hydrolase_fold"/>
</dbReference>
<evidence type="ECO:0000313" key="3">
    <source>
        <dbReference type="EMBL" id="MDQ0177763.1"/>
    </source>
</evidence>
<reference evidence="3 4" key="1">
    <citation type="submission" date="2023-07" db="EMBL/GenBank/DDBJ databases">
        <title>Genomic Encyclopedia of Type Strains, Phase IV (KMG-IV): sequencing the most valuable type-strain genomes for metagenomic binning, comparative biology and taxonomic classification.</title>
        <authorList>
            <person name="Goeker M."/>
        </authorList>
    </citation>
    <scope>NUCLEOTIDE SEQUENCE [LARGE SCALE GENOMIC DNA]</scope>
    <source>
        <strain evidence="3 4">DSM 23837</strain>
    </source>
</reference>
<dbReference type="Proteomes" id="UP001223586">
    <property type="component" value="Unassembled WGS sequence"/>
</dbReference>
<dbReference type="Gene3D" id="3.40.50.1820">
    <property type="entry name" value="alpha/beta hydrolase"/>
    <property type="match status" value="1"/>
</dbReference>
<dbReference type="EMBL" id="JAUSTT010000027">
    <property type="protein sequence ID" value="MDQ0177763.1"/>
    <property type="molecule type" value="Genomic_DNA"/>
</dbReference>
<name>A0ABT9WWS8_9BACI</name>
<dbReference type="GO" id="GO:0016787">
    <property type="term" value="F:hydrolase activity"/>
    <property type="evidence" value="ECO:0007669"/>
    <property type="project" value="UniProtKB-KW"/>
</dbReference>
<dbReference type="InterPro" id="IPR052558">
    <property type="entry name" value="Siderophore_Hydrolase_D"/>
</dbReference>
<gene>
    <name evidence="3" type="ORF">J2S08_003644</name>
</gene>
<comment type="caution">
    <text evidence="3">The sequence shown here is derived from an EMBL/GenBank/DDBJ whole genome shotgun (WGS) entry which is preliminary data.</text>
</comment>